<dbReference type="GeneID" id="106774890"/>
<dbReference type="PANTHER" id="PTHR31071:SF14">
    <property type="entry name" value="BZIP DOMAIN-CONTAINING PROTEIN"/>
    <property type="match status" value="1"/>
</dbReference>
<dbReference type="OrthoDB" id="1433810at2759"/>
<protein>
    <submittedName>
        <fullName evidence="4">Uncharacterized protein LOC106774890</fullName>
    </submittedName>
</protein>
<dbReference type="InterPro" id="IPR043424">
    <property type="entry name" value="BLT-like"/>
</dbReference>
<keyword evidence="1" id="KW-0175">Coiled coil</keyword>
<dbReference type="Proteomes" id="UP000087766">
    <property type="component" value="Chromosome 10"/>
</dbReference>
<proteinExistence type="predicted"/>
<dbReference type="STRING" id="3916.A0A1S3VGR7"/>
<evidence type="ECO:0000256" key="2">
    <source>
        <dbReference type="SAM" id="MobiDB-lite"/>
    </source>
</evidence>
<dbReference type="PANTHER" id="PTHR31071">
    <property type="entry name" value="GB|AAF24581.1"/>
    <property type="match status" value="1"/>
</dbReference>
<dbReference type="KEGG" id="vra:106774890"/>
<name>A0A1S3VGR7_VIGRR</name>
<organism evidence="3 4">
    <name type="scientific">Vigna radiata var. radiata</name>
    <name type="common">Mung bean</name>
    <name type="synonym">Phaseolus aureus</name>
    <dbReference type="NCBI Taxonomy" id="3916"/>
    <lineage>
        <taxon>Eukaryota</taxon>
        <taxon>Viridiplantae</taxon>
        <taxon>Streptophyta</taxon>
        <taxon>Embryophyta</taxon>
        <taxon>Tracheophyta</taxon>
        <taxon>Spermatophyta</taxon>
        <taxon>Magnoliopsida</taxon>
        <taxon>eudicotyledons</taxon>
        <taxon>Gunneridae</taxon>
        <taxon>Pentapetalae</taxon>
        <taxon>rosids</taxon>
        <taxon>fabids</taxon>
        <taxon>Fabales</taxon>
        <taxon>Fabaceae</taxon>
        <taxon>Papilionoideae</taxon>
        <taxon>50 kb inversion clade</taxon>
        <taxon>NPAAA clade</taxon>
        <taxon>indigoferoid/millettioid clade</taxon>
        <taxon>Phaseoleae</taxon>
        <taxon>Vigna</taxon>
    </lineage>
</organism>
<dbReference type="RefSeq" id="XP_014517402.1">
    <property type="nucleotide sequence ID" value="XM_014661916.1"/>
</dbReference>
<accession>A0A1S3VGR7</accession>
<reference evidence="3" key="1">
    <citation type="journal article" date="2014" name="Nat. Commun.">
        <title>Genome sequence of mungbean and insights into evolution within Vigna species.</title>
        <authorList>
            <person name="Kang Y.J."/>
            <person name="Kim S.K."/>
            <person name="Kim M.Y."/>
            <person name="Lestari P."/>
            <person name="Kim K.H."/>
            <person name="Ha B.K."/>
            <person name="Jun T.H."/>
            <person name="Hwang W.J."/>
            <person name="Lee T."/>
            <person name="Lee J."/>
            <person name="Shim S."/>
            <person name="Yoon M.Y."/>
            <person name="Jang Y.E."/>
            <person name="Han K.S."/>
            <person name="Taeprayoon P."/>
            <person name="Yoon N."/>
            <person name="Somta P."/>
            <person name="Tanya P."/>
            <person name="Kim K.S."/>
            <person name="Gwag J.G."/>
            <person name="Moon J.K."/>
            <person name="Lee Y.H."/>
            <person name="Park B.S."/>
            <person name="Bombarely A."/>
            <person name="Doyle J.J."/>
            <person name="Jackson S.A."/>
            <person name="Schafleitner R."/>
            <person name="Srinives P."/>
            <person name="Varshney R.K."/>
            <person name="Lee S.H."/>
        </authorList>
    </citation>
    <scope>NUCLEOTIDE SEQUENCE [LARGE SCALE GENOMIC DNA]</scope>
    <source>
        <strain evidence="3">cv. VC1973A</strain>
    </source>
</reference>
<reference evidence="4" key="2">
    <citation type="submission" date="2025-08" db="UniProtKB">
        <authorList>
            <consortium name="RefSeq"/>
        </authorList>
    </citation>
    <scope>IDENTIFICATION</scope>
    <source>
        <tissue evidence="4">Leaf</tissue>
    </source>
</reference>
<dbReference type="AlphaFoldDB" id="A0A1S3VGR7"/>
<evidence type="ECO:0000313" key="4">
    <source>
        <dbReference type="RefSeq" id="XP_014517402.1"/>
    </source>
</evidence>
<evidence type="ECO:0000313" key="3">
    <source>
        <dbReference type="Proteomes" id="UP000087766"/>
    </source>
</evidence>
<feature type="region of interest" description="Disordered" evidence="2">
    <location>
        <begin position="624"/>
        <end position="650"/>
    </location>
</feature>
<gene>
    <name evidence="4" type="primary">LOC106774890</name>
</gene>
<evidence type="ECO:0000256" key="1">
    <source>
        <dbReference type="SAM" id="Coils"/>
    </source>
</evidence>
<keyword evidence="3" id="KW-1185">Reference proteome</keyword>
<feature type="coiled-coil region" evidence="1">
    <location>
        <begin position="268"/>
        <end position="321"/>
    </location>
</feature>
<feature type="compositionally biased region" description="Polar residues" evidence="2">
    <location>
        <begin position="631"/>
        <end position="643"/>
    </location>
</feature>
<sequence length="687" mass="78658">MASNDKTFPDPIICSAQILLPQIPPRRKHRNPGIAIAFRLRSSRNKKHSAGDSTSPVKFWKGSQKNEISARRLAAEWWQWQFMGGDVFPCAPSLPSSRYQAAQLNLKTRDIPWACLDDYQLMLTQYFIGYGLIYFILPFDMVKRFIFNMAIYSKSSSSDKISTLESVELANGKPRFHHYQNSGEKLKERKDEKMKSITILRSRNGLRRELESSIQCLKCSKEEATKSNPALKDEKSNKFKHLEAKEIAGHHYFGITNLLELLRSQRAINELKAAQKSSKKIVEQLSQNVEDKRVFRKCRECKNTETVLDDLKDKLSREKRSRERIELFNAKLVHELAKTKIYSQQCMTNYSKEKKKRKMLEEVCNELAMQVREDTAKLEELLSDSVKICKEVEEEREMMEMAELWREERVQMKLADAQILLEDKYNEMVQLIAFLQVFLRSRGAEIDTTELEDAQLIKEIVESVSIKRIVELSYDFSKSDVSTFEELIGKDNTGSYIAFTSPLSNIHIESLDEVLNESPKHHTSPCSDYDICLELTNSTEPIGYTEDQKCVDFNQEKDTFGLKSLKTGINGVCSASVGNLKRKAFLTSKQLRSCLNGGITISSSKSSQCKRAGLGDGWHKQKECNRRIPTSPIQNAGSSSQFKDSGEGSFKPSELLEQGNCAYNNMNPHINRGMRGCTEWPRRLTKD</sequence>